<dbReference type="InterPro" id="IPR001650">
    <property type="entry name" value="Helicase_C-like"/>
</dbReference>
<reference evidence="2 5" key="2">
    <citation type="journal article" date="2019" name="Nat. Med.">
        <title>A library of human gut bacterial isolates paired with longitudinal multiomics data enables mechanistic microbiome research.</title>
        <authorList>
            <person name="Poyet M."/>
            <person name="Groussin M."/>
            <person name="Gibbons S.M."/>
            <person name="Avila-Pacheco J."/>
            <person name="Jiang X."/>
            <person name="Kearney S.M."/>
            <person name="Perrotta A.R."/>
            <person name="Berdy B."/>
            <person name="Zhao S."/>
            <person name="Lieberman T.D."/>
            <person name="Swanson P.K."/>
            <person name="Smith M."/>
            <person name="Roesemann S."/>
            <person name="Alexander J.E."/>
            <person name="Rich S.A."/>
            <person name="Livny J."/>
            <person name="Vlamakis H."/>
            <person name="Clish C."/>
            <person name="Bullock K."/>
            <person name="Deik A."/>
            <person name="Scott J."/>
            <person name="Pierce K.A."/>
            <person name="Xavier R.J."/>
            <person name="Alm E.J."/>
        </authorList>
    </citation>
    <scope>NUCLEOTIDE SEQUENCE [LARGE SCALE GENOMIC DNA]</scope>
    <source>
        <strain evidence="2 5">BIOML-A1</strain>
    </source>
</reference>
<dbReference type="Proteomes" id="UP000461506">
    <property type="component" value="Unassembled WGS sequence"/>
</dbReference>
<sequence>MQLYPHQQTALEKTAHFNRVAYYLDMGLGKTFVGSEKANSFPEKIVLVCQKSKIDDWVNHFREHYSFTVFDLTNKKQLEEFTGTIGKCVGVINYDLVFRRSYFAYISGFTLMLDESSNIQNETAKRSRFILKMKPENVILLSGTPTAGKYEKLWSQLRLLGWNISKDLFYKQYVEMEWIEDHNSGFKIPHIVGYKNVDRLKMKLAEHGAIFMKSEEVFDLPEQIVIPVHSKPTKEYRKFMRDAVITIDGREFIGDTILSKRIYARMMCSYLNKERVAAFKDLVQSTEDRLIVFYNFNEELNTMQSAIEELERPVSIVNGSFKDLTAYEEADDSITFLQYQAGAMGLNLQKANKIIYFSMTDRSELFEQSKKRIHRIGQTQPCFYYQMICPGTVEEDILHTLEMRKDYTDELFKKYQEAFDC</sequence>
<dbReference type="Pfam" id="PF00176">
    <property type="entry name" value="SNF2-rel_dom"/>
    <property type="match status" value="1"/>
</dbReference>
<accession>A0A2A7B7A2</accession>
<name>A0A2A7B7A2_9FIRM</name>
<gene>
    <name evidence="3" type="ORF">CHR60_05970</name>
    <name evidence="2" type="ORF">GKD95_06260</name>
</gene>
<dbReference type="OrthoDB" id="9760715at2"/>
<feature type="domain" description="Helicase ATP-binding" evidence="1">
    <location>
        <begin position="11"/>
        <end position="163"/>
    </location>
</feature>
<dbReference type="InterPro" id="IPR038718">
    <property type="entry name" value="SNF2-like_sf"/>
</dbReference>
<organism evidence="3 4">
    <name type="scientific">Faecalibacterium prausnitzii</name>
    <dbReference type="NCBI Taxonomy" id="853"/>
    <lineage>
        <taxon>Bacteria</taxon>
        <taxon>Bacillati</taxon>
        <taxon>Bacillota</taxon>
        <taxon>Clostridia</taxon>
        <taxon>Eubacteriales</taxon>
        <taxon>Oscillospiraceae</taxon>
        <taxon>Faecalibacterium</taxon>
    </lineage>
</organism>
<dbReference type="Gene3D" id="3.40.50.300">
    <property type="entry name" value="P-loop containing nucleotide triphosphate hydrolases"/>
    <property type="match status" value="1"/>
</dbReference>
<dbReference type="SUPFAM" id="SSF52540">
    <property type="entry name" value="P-loop containing nucleoside triphosphate hydrolases"/>
    <property type="match status" value="2"/>
</dbReference>
<evidence type="ECO:0000313" key="4">
    <source>
        <dbReference type="Proteomes" id="UP000220904"/>
    </source>
</evidence>
<reference evidence="3 4" key="1">
    <citation type="journal article" date="2017" name="Front. Microbiol.">
        <title>New Insights into the Diversity of the Genus Faecalibacterium.</title>
        <authorList>
            <person name="Benevides L."/>
            <person name="Burman S."/>
            <person name="Martin R."/>
            <person name="Robert V."/>
            <person name="Thomas M."/>
            <person name="Miquel S."/>
            <person name="Chain F."/>
            <person name="Sokol H."/>
            <person name="Bermudez-Humaran L.G."/>
            <person name="Morrison M."/>
            <person name="Langella P."/>
            <person name="Azevedo V.A."/>
            <person name="Chatel J.M."/>
            <person name="Soares S."/>
        </authorList>
    </citation>
    <scope>NUCLEOTIDE SEQUENCE [LARGE SCALE GENOMIC DNA]</scope>
    <source>
        <strain evidence="3 4">AHMP21</strain>
    </source>
</reference>
<dbReference type="EMBL" id="WKQN01000004">
    <property type="protein sequence ID" value="MSC62947.1"/>
    <property type="molecule type" value="Genomic_DNA"/>
</dbReference>
<dbReference type="Pfam" id="PF00271">
    <property type="entry name" value="Helicase_C"/>
    <property type="match status" value="1"/>
</dbReference>
<dbReference type="Proteomes" id="UP000220904">
    <property type="component" value="Unassembled WGS sequence"/>
</dbReference>
<dbReference type="EMBL" id="NOUV01000011">
    <property type="protein sequence ID" value="PDX87287.1"/>
    <property type="molecule type" value="Genomic_DNA"/>
</dbReference>
<dbReference type="InterPro" id="IPR027417">
    <property type="entry name" value="P-loop_NTPase"/>
</dbReference>
<evidence type="ECO:0000313" key="3">
    <source>
        <dbReference type="EMBL" id="PDX87287.1"/>
    </source>
</evidence>
<proteinExistence type="predicted"/>
<keyword evidence="3" id="KW-0347">Helicase</keyword>
<keyword evidence="3" id="KW-0547">Nucleotide-binding</keyword>
<dbReference type="GO" id="GO:0005524">
    <property type="term" value="F:ATP binding"/>
    <property type="evidence" value="ECO:0007669"/>
    <property type="project" value="InterPro"/>
</dbReference>
<evidence type="ECO:0000259" key="1">
    <source>
        <dbReference type="PROSITE" id="PS51192"/>
    </source>
</evidence>
<dbReference type="AlphaFoldDB" id="A0A2A7B7A2"/>
<dbReference type="GO" id="GO:0004386">
    <property type="term" value="F:helicase activity"/>
    <property type="evidence" value="ECO:0007669"/>
    <property type="project" value="UniProtKB-KW"/>
</dbReference>
<evidence type="ECO:0000313" key="2">
    <source>
        <dbReference type="EMBL" id="MSC62947.1"/>
    </source>
</evidence>
<dbReference type="RefSeq" id="WP_097792176.1">
    <property type="nucleotide sequence ID" value="NZ_NOUV01000011.1"/>
</dbReference>
<dbReference type="PANTHER" id="PTHR45629">
    <property type="entry name" value="SNF2/RAD54 FAMILY MEMBER"/>
    <property type="match status" value="1"/>
</dbReference>
<evidence type="ECO:0000313" key="5">
    <source>
        <dbReference type="Proteomes" id="UP000461506"/>
    </source>
</evidence>
<dbReference type="PANTHER" id="PTHR45629:SF7">
    <property type="entry name" value="DNA EXCISION REPAIR PROTEIN ERCC-6-RELATED"/>
    <property type="match status" value="1"/>
</dbReference>
<dbReference type="Gene3D" id="3.40.50.10810">
    <property type="entry name" value="Tandem AAA-ATPase domain"/>
    <property type="match status" value="1"/>
</dbReference>
<dbReference type="InterPro" id="IPR014001">
    <property type="entry name" value="Helicase_ATP-bd"/>
</dbReference>
<keyword evidence="3" id="KW-0378">Hydrolase</keyword>
<dbReference type="InterPro" id="IPR050496">
    <property type="entry name" value="SNF2_RAD54_helicase_repair"/>
</dbReference>
<comment type="caution">
    <text evidence="3">The sequence shown here is derived from an EMBL/GenBank/DDBJ whole genome shotgun (WGS) entry which is preliminary data.</text>
</comment>
<dbReference type="InterPro" id="IPR000330">
    <property type="entry name" value="SNF2_N"/>
</dbReference>
<keyword evidence="3" id="KW-0067">ATP-binding</keyword>
<protein>
    <submittedName>
        <fullName evidence="2">ATP-dependent helicase</fullName>
    </submittedName>
    <submittedName>
        <fullName evidence="3">Helicase SNF2</fullName>
    </submittedName>
</protein>
<dbReference type="PROSITE" id="PS51192">
    <property type="entry name" value="HELICASE_ATP_BIND_1"/>
    <property type="match status" value="1"/>
</dbReference>